<dbReference type="Proteomes" id="UP000186922">
    <property type="component" value="Unassembled WGS sequence"/>
</dbReference>
<reference evidence="2 3" key="1">
    <citation type="journal article" date="2016" name="Nat. Commun.">
        <title>Extremotolerant tardigrade genome and improved radiotolerance of human cultured cells by tardigrade-unique protein.</title>
        <authorList>
            <person name="Hashimoto T."/>
            <person name="Horikawa D.D."/>
            <person name="Saito Y."/>
            <person name="Kuwahara H."/>
            <person name="Kozuka-Hata H."/>
            <person name="Shin-I T."/>
            <person name="Minakuchi Y."/>
            <person name="Ohishi K."/>
            <person name="Motoyama A."/>
            <person name="Aizu T."/>
            <person name="Enomoto A."/>
            <person name="Kondo K."/>
            <person name="Tanaka S."/>
            <person name="Hara Y."/>
            <person name="Koshikawa S."/>
            <person name="Sagara H."/>
            <person name="Miura T."/>
            <person name="Yokobori S."/>
            <person name="Miyagawa K."/>
            <person name="Suzuki Y."/>
            <person name="Kubo T."/>
            <person name="Oyama M."/>
            <person name="Kohara Y."/>
            <person name="Fujiyama A."/>
            <person name="Arakawa K."/>
            <person name="Katayama T."/>
            <person name="Toyoda A."/>
            <person name="Kunieda T."/>
        </authorList>
    </citation>
    <scope>NUCLEOTIDE SEQUENCE [LARGE SCALE GENOMIC DNA]</scope>
    <source>
        <strain evidence="2 3">YOKOZUNA-1</strain>
    </source>
</reference>
<keyword evidence="3" id="KW-1185">Reference proteome</keyword>
<feature type="compositionally biased region" description="Polar residues" evidence="1">
    <location>
        <begin position="253"/>
        <end position="263"/>
    </location>
</feature>
<protein>
    <submittedName>
        <fullName evidence="2">Uncharacterized protein</fullName>
    </submittedName>
</protein>
<name>A0A1D1V0F6_RAMVA</name>
<sequence>MVSSYQSEYEQSFAGRRNRRIDRNSTEQVIDRGDLEWITELQDSRKRAAENKMRARGDHFSRDHLLQIPSQATRFWEPYYDSQPTVAIREARPNGAFHQYDTIEPDTYKYPAVKTLIRQDEYKIPVVSRDHPALELIRNDQRPEGMVSCGQQTDDLSHQTIIKYPVFYAPTKYSQSTQTNSLMSAENLPLRPAGITQTGSTIEDGVAPAEIYPAVVVNASPNNAARLDILRKAKYFDANDFASSTTPVLRSMPRSFSTRSLNRSQDRRSGFSPVRHDRRPSSSITTYEADFQKVRASSGNLKLHQGRGGSKSQQVPDCRSSGFDRPQKLGGTLQNGFARPSRRSSPVNKKSPSSLNANTQHSQRIPVETNMIVQADESKREKVRPSSRNGFSARQTPVRQPSPVAKVPERRSPERQFSAVRHAENTKSGGKGHFSAWIDL</sequence>
<dbReference type="OrthoDB" id="9999940at2759"/>
<evidence type="ECO:0000313" key="2">
    <source>
        <dbReference type="EMBL" id="GAU93422.1"/>
    </source>
</evidence>
<evidence type="ECO:0000256" key="1">
    <source>
        <dbReference type="SAM" id="MobiDB-lite"/>
    </source>
</evidence>
<gene>
    <name evidence="2" type="primary">RvY_05367</name>
    <name evidence="2" type="synonym">RvY_05367.1</name>
    <name evidence="2" type="ORF">RvY_05367-1</name>
</gene>
<organism evidence="2 3">
    <name type="scientific">Ramazzottius varieornatus</name>
    <name type="common">Water bear</name>
    <name type="synonym">Tardigrade</name>
    <dbReference type="NCBI Taxonomy" id="947166"/>
    <lineage>
        <taxon>Eukaryota</taxon>
        <taxon>Metazoa</taxon>
        <taxon>Ecdysozoa</taxon>
        <taxon>Tardigrada</taxon>
        <taxon>Eutardigrada</taxon>
        <taxon>Parachela</taxon>
        <taxon>Hypsibioidea</taxon>
        <taxon>Ramazzottiidae</taxon>
        <taxon>Ramazzottius</taxon>
    </lineage>
</organism>
<proteinExistence type="predicted"/>
<feature type="region of interest" description="Disordered" evidence="1">
    <location>
        <begin position="253"/>
        <end position="440"/>
    </location>
</feature>
<comment type="caution">
    <text evidence="2">The sequence shown here is derived from an EMBL/GenBank/DDBJ whole genome shotgun (WGS) entry which is preliminary data.</text>
</comment>
<feature type="compositionally biased region" description="Polar residues" evidence="1">
    <location>
        <begin position="386"/>
        <end position="399"/>
    </location>
</feature>
<feature type="compositionally biased region" description="Polar residues" evidence="1">
    <location>
        <begin position="343"/>
        <end position="363"/>
    </location>
</feature>
<dbReference type="InterPro" id="IPR029136">
    <property type="entry name" value="MDM1"/>
</dbReference>
<dbReference type="AlphaFoldDB" id="A0A1D1V0F6"/>
<dbReference type="Pfam" id="PF15501">
    <property type="entry name" value="MDM1"/>
    <property type="match status" value="1"/>
</dbReference>
<dbReference type="EMBL" id="BDGG01000002">
    <property type="protein sequence ID" value="GAU93422.1"/>
    <property type="molecule type" value="Genomic_DNA"/>
</dbReference>
<dbReference type="GO" id="GO:0046600">
    <property type="term" value="P:negative regulation of centriole replication"/>
    <property type="evidence" value="ECO:0007669"/>
    <property type="project" value="InterPro"/>
</dbReference>
<dbReference type="GO" id="GO:0008017">
    <property type="term" value="F:microtubule binding"/>
    <property type="evidence" value="ECO:0007669"/>
    <property type="project" value="InterPro"/>
</dbReference>
<accession>A0A1D1V0F6</accession>
<evidence type="ECO:0000313" key="3">
    <source>
        <dbReference type="Proteomes" id="UP000186922"/>
    </source>
</evidence>